<keyword evidence="3" id="KW-0175">Coiled coil</keyword>
<evidence type="ECO:0000256" key="2">
    <source>
        <dbReference type="PROSITE-ProRule" id="PRU00284"/>
    </source>
</evidence>
<dbReference type="Proteomes" id="UP000476934">
    <property type="component" value="Unassembled WGS sequence"/>
</dbReference>
<keyword evidence="4" id="KW-0812">Transmembrane</keyword>
<keyword evidence="4" id="KW-0472">Membrane</keyword>
<proteinExistence type="predicted"/>
<feature type="transmembrane region" description="Helical" evidence="4">
    <location>
        <begin position="143"/>
        <end position="164"/>
    </location>
</feature>
<evidence type="ECO:0000256" key="4">
    <source>
        <dbReference type="SAM" id="Phobius"/>
    </source>
</evidence>
<name>A0A6M0P5A7_9BACI</name>
<keyword evidence="1 2" id="KW-0807">Transducer</keyword>
<evidence type="ECO:0000256" key="3">
    <source>
        <dbReference type="SAM" id="Coils"/>
    </source>
</evidence>
<dbReference type="AlphaFoldDB" id="A0A6M0P5A7"/>
<feature type="transmembrane region" description="Helical" evidence="4">
    <location>
        <begin position="113"/>
        <end position="131"/>
    </location>
</feature>
<dbReference type="PANTHER" id="PTHR32089:SF112">
    <property type="entry name" value="LYSOZYME-LIKE PROTEIN-RELATED"/>
    <property type="match status" value="1"/>
</dbReference>
<evidence type="ECO:0000256" key="1">
    <source>
        <dbReference type="ARBA" id="ARBA00023224"/>
    </source>
</evidence>
<feature type="coiled-coil region" evidence="3">
    <location>
        <begin position="173"/>
        <end position="207"/>
    </location>
</feature>
<evidence type="ECO:0000259" key="5">
    <source>
        <dbReference type="PROSITE" id="PS50111"/>
    </source>
</evidence>
<evidence type="ECO:0000313" key="7">
    <source>
        <dbReference type="Proteomes" id="UP000476934"/>
    </source>
</evidence>
<feature type="transmembrane region" description="Helical" evidence="4">
    <location>
        <begin position="92"/>
        <end position="108"/>
    </location>
</feature>
<feature type="transmembrane region" description="Helical" evidence="4">
    <location>
        <begin position="40"/>
        <end position="60"/>
    </location>
</feature>
<dbReference type="PROSITE" id="PS50111">
    <property type="entry name" value="CHEMOTAXIS_TRANSDUC_2"/>
    <property type="match status" value="1"/>
</dbReference>
<dbReference type="PANTHER" id="PTHR32089">
    <property type="entry name" value="METHYL-ACCEPTING CHEMOTAXIS PROTEIN MCPB"/>
    <property type="match status" value="1"/>
</dbReference>
<accession>A0A6M0P5A7</accession>
<dbReference type="SMART" id="SM00283">
    <property type="entry name" value="MA"/>
    <property type="match status" value="1"/>
</dbReference>
<dbReference type="RefSeq" id="WP_163173286.1">
    <property type="nucleotide sequence ID" value="NZ_JAAIWK010000004.1"/>
</dbReference>
<dbReference type="SUPFAM" id="SSF58104">
    <property type="entry name" value="Methyl-accepting chemotaxis protein (MCP) signaling domain"/>
    <property type="match status" value="1"/>
</dbReference>
<gene>
    <name evidence="6" type="ORF">G4D61_04095</name>
</gene>
<dbReference type="EMBL" id="JAAIWK010000004">
    <property type="protein sequence ID" value="NEY19149.1"/>
    <property type="molecule type" value="Genomic_DNA"/>
</dbReference>
<evidence type="ECO:0000313" key="6">
    <source>
        <dbReference type="EMBL" id="NEY19149.1"/>
    </source>
</evidence>
<feature type="domain" description="Methyl-accepting transducer" evidence="5">
    <location>
        <begin position="207"/>
        <end position="457"/>
    </location>
</feature>
<keyword evidence="7" id="KW-1185">Reference proteome</keyword>
<reference evidence="6 7" key="2">
    <citation type="submission" date="2020-03" db="EMBL/GenBank/DDBJ databases">
        <title>Bacillus aquiflavi sp. nov., isolated from yellow water of strong flavor Chinese baijiu in Yibin region of China.</title>
        <authorList>
            <person name="Xie J."/>
        </authorList>
    </citation>
    <scope>NUCLEOTIDE SEQUENCE [LARGE SCALE GENOMIC DNA]</scope>
    <source>
        <strain evidence="6 7">Gsoil 114</strain>
    </source>
</reference>
<dbReference type="Pfam" id="PF00015">
    <property type="entry name" value="MCPsignal"/>
    <property type="match status" value="1"/>
</dbReference>
<dbReference type="Gene3D" id="1.10.287.950">
    <property type="entry name" value="Methyl-accepting chemotaxis protein"/>
    <property type="match status" value="1"/>
</dbReference>
<reference evidence="6 7" key="1">
    <citation type="submission" date="2020-02" db="EMBL/GenBank/DDBJ databases">
        <authorList>
            <person name="Feng H."/>
        </authorList>
    </citation>
    <scope>NUCLEOTIDE SEQUENCE [LARGE SCALE GENOMIC DNA]</scope>
    <source>
        <strain evidence="6 7">Gsoil 114</strain>
    </source>
</reference>
<organism evidence="6 7">
    <name type="scientific">Heyndrickxia ginsengihumi</name>
    <dbReference type="NCBI Taxonomy" id="363870"/>
    <lineage>
        <taxon>Bacteria</taxon>
        <taxon>Bacillati</taxon>
        <taxon>Bacillota</taxon>
        <taxon>Bacilli</taxon>
        <taxon>Bacillales</taxon>
        <taxon>Bacillaceae</taxon>
        <taxon>Heyndrickxia</taxon>
    </lineage>
</organism>
<dbReference type="GO" id="GO:0016020">
    <property type="term" value="C:membrane"/>
    <property type="evidence" value="ECO:0007669"/>
    <property type="project" value="InterPro"/>
</dbReference>
<dbReference type="GO" id="GO:0007165">
    <property type="term" value="P:signal transduction"/>
    <property type="evidence" value="ECO:0007669"/>
    <property type="project" value="UniProtKB-KW"/>
</dbReference>
<keyword evidence="4" id="KW-1133">Transmembrane helix</keyword>
<comment type="caution">
    <text evidence="6">The sequence shown here is derived from an EMBL/GenBank/DDBJ whole genome shotgun (WGS) entry which is preliminary data.</text>
</comment>
<dbReference type="InterPro" id="IPR004089">
    <property type="entry name" value="MCPsignal_dom"/>
</dbReference>
<sequence length="494" mass="55359">MNSIEQIKIENTRKKTFLLFITLLIALVAASIETLFTKTIGASILFIIEAILIIILYFALVRGLKRFNSYSYITVIMAHVVCLLDISFIDNSFSTIFLIFFLLIYSAMQFENALFIIGACFGIVELLISFFAKSVDHGLIDTYFTTIISVYLLSTFLLYALIYLHKSMSSSFLSSLTETKEQVEKRAQHYQSEMSNIIDNVTQANENIQTNLQSHDEIKTAINEISKGSLTQSEQISNIAGQATNTLHSMEILNTISNELTNEAEEATDIAKSGEQFVDKLTLEISDVIDTIMELNNTFEILTKKITETNSFTDSIREITEQTNLLALNASIEAARAGEAGRGFSIVADEIRRLAETTHQTTEKINENLTDLNESNAKAHEKMQLSSTQILTTAESSQNVTTYFRKLSKTLVNQVEKFKEFKSLSSKVTNQAHEVEGASNELAAIIEETSASLEEMSATIETMTSDHETIAQYLAQTTNEAHQFRELIKKENMS</sequence>
<protein>
    <submittedName>
        <fullName evidence="6">Chemotaxis protein</fullName>
    </submittedName>
</protein>